<sequence length="355" mass="39865">MFNITELLKNEISVWEQLKNSAKPVVLYGMGDGADKVLAAFDRYGIKASAVIASDDFVRGQKFHGFTVKKLSDVEAELGDVIIALCFASQLPDVMAHITKISEKHETLVPSVPVFGDRLFDGDFITENKEQIESAYSLLADDLSKKVYENLLKFYFTGRIDLLPPVTTDKDEAFANILNLGENESYVDLGAYNGDTIDEFLHYTNSKYKRIIAFEPNAKNFEKLKLHCKGMANVSLWQLGSYSKNTELIFNNKAGRNSAIADKGVATKVATVDTILCGMAAGYIKADVEGADMETLVGMQKTMRNCKPKLNFSAYHRFEDIFRLALYIHSVNPSYKIFLRHHPYIPAWDTNLYCI</sequence>
<dbReference type="RefSeq" id="WP_101028684.1">
    <property type="nucleotide sequence ID" value="NZ_CABMMZ010000032.1"/>
</dbReference>
<dbReference type="Pfam" id="PF05050">
    <property type="entry name" value="Methyltransf_21"/>
    <property type="match status" value="1"/>
</dbReference>
<keyword evidence="2" id="KW-0808">Transferase</keyword>
<dbReference type="InterPro" id="IPR006342">
    <property type="entry name" value="FkbM_mtfrase"/>
</dbReference>
<dbReference type="EMBL" id="NNSR01000032">
    <property type="protein sequence ID" value="PKD32111.1"/>
    <property type="molecule type" value="Genomic_DNA"/>
</dbReference>
<organism evidence="2 3">
    <name type="scientific">Ruminococcus bromii</name>
    <dbReference type="NCBI Taxonomy" id="40518"/>
    <lineage>
        <taxon>Bacteria</taxon>
        <taxon>Bacillati</taxon>
        <taxon>Bacillota</taxon>
        <taxon>Clostridia</taxon>
        <taxon>Eubacteriales</taxon>
        <taxon>Oscillospiraceae</taxon>
        <taxon>Ruminococcus</taxon>
    </lineage>
</organism>
<dbReference type="Proteomes" id="UP000233425">
    <property type="component" value="Unassembled WGS sequence"/>
</dbReference>
<dbReference type="NCBIfam" id="TIGR01444">
    <property type="entry name" value="fkbM_fam"/>
    <property type="match status" value="1"/>
</dbReference>
<dbReference type="AlphaFoldDB" id="A0A2N0UYN8"/>
<dbReference type="SUPFAM" id="SSF53335">
    <property type="entry name" value="S-adenosyl-L-methionine-dependent methyltransferases"/>
    <property type="match status" value="1"/>
</dbReference>
<dbReference type="Gene3D" id="3.40.50.150">
    <property type="entry name" value="Vaccinia Virus protein VP39"/>
    <property type="match status" value="1"/>
</dbReference>
<protein>
    <submittedName>
        <fullName evidence="2">Methyltransferase, FkbM family</fullName>
    </submittedName>
</protein>
<accession>A0A2N0UYN8</accession>
<dbReference type="PROSITE" id="PS50097">
    <property type="entry name" value="BTB"/>
    <property type="match status" value="1"/>
</dbReference>
<dbReference type="GO" id="GO:0032259">
    <property type="term" value="P:methylation"/>
    <property type="evidence" value="ECO:0007669"/>
    <property type="project" value="UniProtKB-KW"/>
</dbReference>
<evidence type="ECO:0000259" key="1">
    <source>
        <dbReference type="PROSITE" id="PS50097"/>
    </source>
</evidence>
<dbReference type="GO" id="GO:0008168">
    <property type="term" value="F:methyltransferase activity"/>
    <property type="evidence" value="ECO:0007669"/>
    <property type="project" value="UniProtKB-KW"/>
</dbReference>
<evidence type="ECO:0000313" key="3">
    <source>
        <dbReference type="Proteomes" id="UP000233425"/>
    </source>
</evidence>
<evidence type="ECO:0000313" key="2">
    <source>
        <dbReference type="EMBL" id="PKD32111.1"/>
    </source>
</evidence>
<dbReference type="InterPro" id="IPR029063">
    <property type="entry name" value="SAM-dependent_MTases_sf"/>
</dbReference>
<name>A0A2N0UYN8_9FIRM</name>
<comment type="caution">
    <text evidence="2">The sequence shown here is derived from an EMBL/GenBank/DDBJ whole genome shotgun (WGS) entry which is preliminary data.</text>
</comment>
<feature type="domain" description="BTB" evidence="1">
    <location>
        <begin position="79"/>
        <end position="164"/>
    </location>
</feature>
<dbReference type="InterPro" id="IPR000210">
    <property type="entry name" value="BTB/POZ_dom"/>
</dbReference>
<gene>
    <name evidence="2" type="ORF">RBATCC27255_00598</name>
</gene>
<proteinExistence type="predicted"/>
<keyword evidence="3" id="KW-1185">Reference proteome</keyword>
<reference evidence="2" key="1">
    <citation type="journal article" date="2018" name="Environ. Microbiol.">
        <title>Sporulation capability and amylosome conservation among diverse human colonic and rumen isolates of the keystone starch-degrader Ruminococcus bromii.</title>
        <authorList>
            <person name="Mukhopadhya I."/>
            <person name="Morais S."/>
            <person name="Laverde-Gomez J."/>
            <person name="Sheridan P.O."/>
            <person name="Walker A.W."/>
            <person name="Kelly W."/>
            <person name="Klieve A.V."/>
            <person name="Ouwerkerk D."/>
            <person name="Duncan S.H."/>
            <person name="Louis P."/>
            <person name="Koropatkin N."/>
            <person name="Cockburn D."/>
            <person name="Kibler R."/>
            <person name="Cooper P.J."/>
            <person name="Sandoval C."/>
            <person name="Crost E."/>
            <person name="Juge N."/>
            <person name="Bayer E.A."/>
            <person name="Flint H.J."/>
        </authorList>
    </citation>
    <scope>NUCLEOTIDE SEQUENCE [LARGE SCALE GENOMIC DNA]</scope>
    <source>
        <strain evidence="2">ATCC 27255</strain>
    </source>
</reference>
<keyword evidence="2" id="KW-0489">Methyltransferase</keyword>